<dbReference type="AlphaFoldDB" id="A0A4P6KGB5"/>
<proteinExistence type="predicted"/>
<dbReference type="Proteomes" id="UP000289260">
    <property type="component" value="Chromosome"/>
</dbReference>
<dbReference type="OrthoDB" id="9777271at2"/>
<gene>
    <name evidence="2" type="ORF">EVS81_12245</name>
</gene>
<dbReference type="Pfam" id="PF01928">
    <property type="entry name" value="CYTH"/>
    <property type="match status" value="1"/>
</dbReference>
<feature type="domain" description="CYTH" evidence="1">
    <location>
        <begin position="16"/>
        <end position="214"/>
    </location>
</feature>
<sequence>MGVTELGGVEHAASEALEIERKYEVSVALPLPAEDRFRAVGLDPAPPLRHELTARYFDTSRGDLAGLGLALRERHGGKDAGWHLKQRGEAGVRELLWPPSATMPQALREELRERIGDASAAEVRPVAQLETERTVVMLRDGDGREVVELADDRVRASDRVAGVERAWREWEAELMPGAHAAVLDRVEAVLLAAGAEPSLSFAKIARATGRLIEAARARGADAAVLEALARLDASDREAARGRLR</sequence>
<dbReference type="Gene3D" id="2.40.320.10">
    <property type="entry name" value="Hypothetical Protein Pfu-838710-001"/>
    <property type="match status" value="1"/>
</dbReference>
<dbReference type="PROSITE" id="PS51707">
    <property type="entry name" value="CYTH"/>
    <property type="match status" value="1"/>
</dbReference>
<dbReference type="InterPro" id="IPR023577">
    <property type="entry name" value="CYTH_domain"/>
</dbReference>
<dbReference type="InterPro" id="IPR033469">
    <property type="entry name" value="CYTH-like_dom_sf"/>
</dbReference>
<dbReference type="KEGG" id="ltr:EVS81_12245"/>
<reference evidence="2 3" key="1">
    <citation type="submission" date="2019-02" db="EMBL/GenBank/DDBJ databases">
        <authorList>
            <person name="Sun L."/>
            <person name="Pan D."/>
            <person name="Wu X."/>
        </authorList>
    </citation>
    <scope>NUCLEOTIDE SEQUENCE [LARGE SCALE GENOMIC DNA]</scope>
    <source>
        <strain evidence="2 3">JW-1</strain>
    </source>
</reference>
<accession>A0A4P6KGB5</accession>
<organism evidence="2 3">
    <name type="scientific">Leucobacter triazinivorans</name>
    <dbReference type="NCBI Taxonomy" id="1784719"/>
    <lineage>
        <taxon>Bacteria</taxon>
        <taxon>Bacillati</taxon>
        <taxon>Actinomycetota</taxon>
        <taxon>Actinomycetes</taxon>
        <taxon>Micrococcales</taxon>
        <taxon>Microbacteriaceae</taxon>
        <taxon>Leucobacter</taxon>
    </lineage>
</organism>
<name>A0A4P6KGB5_9MICO</name>
<dbReference type="SMART" id="SM01118">
    <property type="entry name" value="CYTH"/>
    <property type="match status" value="1"/>
</dbReference>
<keyword evidence="3" id="KW-1185">Reference proteome</keyword>
<evidence type="ECO:0000313" key="2">
    <source>
        <dbReference type="EMBL" id="QBE49507.1"/>
    </source>
</evidence>
<evidence type="ECO:0000259" key="1">
    <source>
        <dbReference type="PROSITE" id="PS51707"/>
    </source>
</evidence>
<dbReference type="SUPFAM" id="SSF55154">
    <property type="entry name" value="CYTH-like phosphatases"/>
    <property type="match status" value="1"/>
</dbReference>
<evidence type="ECO:0000313" key="3">
    <source>
        <dbReference type="Proteomes" id="UP000289260"/>
    </source>
</evidence>
<dbReference type="EMBL" id="CP035806">
    <property type="protein sequence ID" value="QBE49507.1"/>
    <property type="molecule type" value="Genomic_DNA"/>
</dbReference>
<protein>
    <submittedName>
        <fullName evidence="2">CYTH domain-containing protein</fullName>
    </submittedName>
</protein>
<dbReference type="CDD" id="cd07374">
    <property type="entry name" value="CYTH-like_Pase"/>
    <property type="match status" value="1"/>
</dbReference>